<name>F7XWF8_MIDMI</name>
<proteinExistence type="predicted"/>
<gene>
    <name evidence="2" type="ordered locus">midi_00713</name>
</gene>
<evidence type="ECO:0000256" key="1">
    <source>
        <dbReference type="SAM" id="Phobius"/>
    </source>
</evidence>
<keyword evidence="3" id="KW-1185">Reference proteome</keyword>
<organism evidence="2 3">
    <name type="scientific">Midichloria mitochondrii (strain IricVA)</name>
    <dbReference type="NCBI Taxonomy" id="696127"/>
    <lineage>
        <taxon>Bacteria</taxon>
        <taxon>Pseudomonadati</taxon>
        <taxon>Pseudomonadota</taxon>
        <taxon>Alphaproteobacteria</taxon>
        <taxon>Rickettsiales</taxon>
        <taxon>Candidatus Midichloriaceae</taxon>
        <taxon>Candidatus Midichloria</taxon>
    </lineage>
</organism>
<keyword evidence="1" id="KW-1133">Transmembrane helix</keyword>
<dbReference type="KEGG" id="mmn:midi_00713"/>
<dbReference type="Proteomes" id="UP000006639">
    <property type="component" value="Chromosome"/>
</dbReference>
<dbReference type="EMBL" id="CP002130">
    <property type="protein sequence ID" value="AEI89007.1"/>
    <property type="molecule type" value="Genomic_DNA"/>
</dbReference>
<evidence type="ECO:0000313" key="2">
    <source>
        <dbReference type="EMBL" id="AEI89007.1"/>
    </source>
</evidence>
<keyword evidence="1" id="KW-0472">Membrane</keyword>
<dbReference type="AlphaFoldDB" id="F7XWF8"/>
<evidence type="ECO:0000313" key="3">
    <source>
        <dbReference type="Proteomes" id="UP000006639"/>
    </source>
</evidence>
<dbReference type="HOGENOM" id="CLU_3045435_0_0_5"/>
<accession>F7XWF8</accession>
<keyword evidence="1" id="KW-0812">Transmembrane</keyword>
<feature type="transmembrane region" description="Helical" evidence="1">
    <location>
        <begin position="31"/>
        <end position="53"/>
    </location>
</feature>
<protein>
    <submittedName>
        <fullName evidence="2">Uncharacterized protein</fullName>
    </submittedName>
</protein>
<reference evidence="2 3" key="1">
    <citation type="journal article" date="2011" name="Mol. Biol. Evol.">
        <title>Phylogenomic evidence for the presence of a flagellum and cbb3 oxidase in the free-living mitochondrial ancestor.</title>
        <authorList>
            <person name="Sassera D."/>
            <person name="Lo N."/>
            <person name="Epis S."/>
            <person name="D'Auria G."/>
            <person name="Montagna M."/>
            <person name="Comandatore F."/>
            <person name="Horner D."/>
            <person name="Pereto J."/>
            <person name="Luciano A.M."/>
            <person name="Franciosi F."/>
            <person name="Ferri E."/>
            <person name="Crotti E."/>
            <person name="Bazzocchi C."/>
            <person name="Daffonchio D."/>
            <person name="Sacchi L."/>
            <person name="Moya A."/>
            <person name="Latorre A."/>
            <person name="Bandi C."/>
        </authorList>
    </citation>
    <scope>NUCLEOTIDE SEQUENCE [LARGE SCALE GENOMIC DNA]</scope>
    <source>
        <strain evidence="2 3">IricVA</strain>
    </source>
</reference>
<sequence>MCSELSDKALNDMYLGEIFPAAEPLFIKLPLLQAIILVAVAVRSLHFITIISAL</sequence>